<dbReference type="Pfam" id="PF00640">
    <property type="entry name" value="PID"/>
    <property type="match status" value="2"/>
</dbReference>
<dbReference type="SUPFAM" id="SSF50729">
    <property type="entry name" value="PH domain-like"/>
    <property type="match status" value="2"/>
</dbReference>
<dbReference type="InterPro" id="IPR039576">
    <property type="entry name" value="APBB1/2/3"/>
</dbReference>
<evidence type="ECO:0000259" key="2">
    <source>
        <dbReference type="PROSITE" id="PS01179"/>
    </source>
</evidence>
<keyword evidence="1" id="KW-0677">Repeat</keyword>
<dbReference type="OrthoDB" id="5969782at2759"/>
<accession>A0A7R9MNX1</accession>
<feature type="non-terminal residue" evidence="3">
    <location>
        <position position="381"/>
    </location>
</feature>
<protein>
    <recommendedName>
        <fullName evidence="2">PID domain-containing protein</fullName>
    </recommendedName>
</protein>
<dbReference type="EMBL" id="OC947881">
    <property type="protein sequence ID" value="CAD7663535.1"/>
    <property type="molecule type" value="Genomic_DNA"/>
</dbReference>
<dbReference type="GO" id="GO:0006355">
    <property type="term" value="P:regulation of DNA-templated transcription"/>
    <property type="evidence" value="ECO:0007669"/>
    <property type="project" value="TreeGrafter"/>
</dbReference>
<dbReference type="FunFam" id="2.30.29.30:FF:000005">
    <property type="entry name" value="Amyloid beta (A4) protein b"/>
    <property type="match status" value="1"/>
</dbReference>
<dbReference type="PROSITE" id="PS01179">
    <property type="entry name" value="PID"/>
    <property type="match status" value="2"/>
</dbReference>
<dbReference type="InterPro" id="IPR011993">
    <property type="entry name" value="PH-like_dom_sf"/>
</dbReference>
<evidence type="ECO:0000256" key="1">
    <source>
        <dbReference type="ARBA" id="ARBA00022737"/>
    </source>
</evidence>
<keyword evidence="4" id="KW-1185">Reference proteome</keyword>
<name>A0A7R9MNX1_9ACAR</name>
<gene>
    <name evidence="3" type="ORF">ONB1V03_LOCUS20093</name>
</gene>
<dbReference type="EMBL" id="CAJPVJ010033056">
    <property type="protein sequence ID" value="CAG2180672.1"/>
    <property type="molecule type" value="Genomic_DNA"/>
</dbReference>
<feature type="non-terminal residue" evidence="3">
    <location>
        <position position="1"/>
    </location>
</feature>
<dbReference type="GO" id="GO:0005737">
    <property type="term" value="C:cytoplasm"/>
    <property type="evidence" value="ECO:0007669"/>
    <property type="project" value="TreeGrafter"/>
</dbReference>
<dbReference type="AlphaFoldDB" id="A0A7R9MNX1"/>
<organism evidence="3">
    <name type="scientific">Oppiella nova</name>
    <dbReference type="NCBI Taxonomy" id="334625"/>
    <lineage>
        <taxon>Eukaryota</taxon>
        <taxon>Metazoa</taxon>
        <taxon>Ecdysozoa</taxon>
        <taxon>Arthropoda</taxon>
        <taxon>Chelicerata</taxon>
        <taxon>Arachnida</taxon>
        <taxon>Acari</taxon>
        <taxon>Acariformes</taxon>
        <taxon>Sarcoptiformes</taxon>
        <taxon>Oribatida</taxon>
        <taxon>Brachypylina</taxon>
        <taxon>Oppioidea</taxon>
        <taxon>Oppiidae</taxon>
        <taxon>Oppiella</taxon>
    </lineage>
</organism>
<feature type="domain" description="PID" evidence="2">
    <location>
        <begin position="264"/>
        <end position="342"/>
    </location>
</feature>
<proteinExistence type="predicted"/>
<dbReference type="GO" id="GO:0001540">
    <property type="term" value="F:amyloid-beta binding"/>
    <property type="evidence" value="ECO:0007669"/>
    <property type="project" value="InterPro"/>
</dbReference>
<dbReference type="PANTHER" id="PTHR14058">
    <property type="entry name" value="AMYLOID BETA A4 PRECURSOR PROTEIN-BINDING FAMILY B"/>
    <property type="match status" value="1"/>
</dbReference>
<dbReference type="Gene3D" id="2.30.29.30">
    <property type="entry name" value="Pleckstrin-homology domain (PH domain)/Phosphotyrosine-binding domain (PTB)"/>
    <property type="match status" value="2"/>
</dbReference>
<dbReference type="InterPro" id="IPR006020">
    <property type="entry name" value="PTB/PI_dom"/>
</dbReference>
<dbReference type="PANTHER" id="PTHR14058:SF8">
    <property type="entry name" value="PROTEIN FE65 HOMOLOG"/>
    <property type="match status" value="1"/>
</dbReference>
<dbReference type="CDD" id="cd01271">
    <property type="entry name" value="PTB2_Fe65"/>
    <property type="match status" value="1"/>
</dbReference>
<evidence type="ECO:0000313" key="3">
    <source>
        <dbReference type="EMBL" id="CAD7663535.1"/>
    </source>
</evidence>
<feature type="domain" description="PID" evidence="2">
    <location>
        <begin position="59"/>
        <end position="208"/>
    </location>
</feature>
<dbReference type="SMART" id="SM00462">
    <property type="entry name" value="PTB"/>
    <property type="match status" value="2"/>
</dbReference>
<evidence type="ECO:0000313" key="4">
    <source>
        <dbReference type="Proteomes" id="UP000728032"/>
    </source>
</evidence>
<dbReference type="Proteomes" id="UP000728032">
    <property type="component" value="Unassembled WGS sequence"/>
</dbReference>
<reference evidence="3" key="1">
    <citation type="submission" date="2020-11" db="EMBL/GenBank/DDBJ databases">
        <authorList>
            <person name="Tran Van P."/>
        </authorList>
    </citation>
    <scope>NUCLEOTIDE SEQUENCE</scope>
</reference>
<sequence>EGGPYFWHIPSGHIQREAPIGETPDVTRRDSLVYLKSLDENMDLNKRDTNQTEENVLTFLVNSLGWMEVEESQLTSATSSKLIQKCIIELSTRGDNNAVRCWGRQTQQLVLKIENSCLKLYDMSGNTLLNCHPIRGLRVWGVNDNNDFAFVAKDSSENNYQSSGDHEVNQKSPLLASPGVPSNELKCHVFHCEEDSNSAQRIATYLRDEMIRFKSDIEGSRWGSPPQRPKNLFIYESSKSPVNLATPTAIEFPTPIEEPRKTIAAKYLGKTKVPKPMGIDVLNKAIETILYNENNDSSVEVFNIQVLVHISPSNITIECKETAQCLTECRVRYLSFLGIGSDNVKTCGFIMQIDDNHFEALCFECEPSSGAFCKTIEAACK</sequence>
<dbReference type="GO" id="GO:0005634">
    <property type="term" value="C:nucleus"/>
    <property type="evidence" value="ECO:0007669"/>
    <property type="project" value="TreeGrafter"/>
</dbReference>